<comment type="similarity">
    <text evidence="2 8">Belongs to the anoctamin family.</text>
</comment>
<dbReference type="Pfam" id="PF04547">
    <property type="entry name" value="Anoctamin"/>
    <property type="match status" value="1"/>
</dbReference>
<keyword evidence="6 8" id="KW-0472">Membrane</keyword>
<dbReference type="AlphaFoldDB" id="A0A1D1UPS3"/>
<dbReference type="InterPro" id="IPR032394">
    <property type="entry name" value="Anoct_dimer"/>
</dbReference>
<feature type="domain" description="Anoctamin dimerisation" evidence="11">
    <location>
        <begin position="38"/>
        <end position="85"/>
    </location>
</feature>
<gene>
    <name evidence="12" type="primary">RvY_01836-1</name>
    <name evidence="12" type="synonym">RvY_01836.1</name>
    <name evidence="12" type="ORF">RvY_01836</name>
</gene>
<keyword evidence="5 8" id="KW-1133">Transmembrane helix</keyword>
<dbReference type="GO" id="GO:0005886">
    <property type="term" value="C:plasma membrane"/>
    <property type="evidence" value="ECO:0007669"/>
    <property type="project" value="UniProtKB-SubCell"/>
</dbReference>
<keyword evidence="3" id="KW-1003">Cell membrane</keyword>
<feature type="transmembrane region" description="Helical" evidence="8">
    <location>
        <begin position="829"/>
        <end position="859"/>
    </location>
</feature>
<evidence type="ECO:0000313" key="12">
    <source>
        <dbReference type="EMBL" id="GAU89267.1"/>
    </source>
</evidence>
<accession>A0A1D1UPS3</accession>
<feature type="domain" description="Anoctamin transmembrane" evidence="10">
    <location>
        <begin position="296"/>
        <end position="873"/>
    </location>
</feature>
<keyword evidence="4 8" id="KW-0812">Transmembrane</keyword>
<organism evidence="12 13">
    <name type="scientific">Ramazzottius varieornatus</name>
    <name type="common">Water bear</name>
    <name type="synonym">Tardigrade</name>
    <dbReference type="NCBI Taxonomy" id="947166"/>
    <lineage>
        <taxon>Eukaryota</taxon>
        <taxon>Metazoa</taxon>
        <taxon>Ecdysozoa</taxon>
        <taxon>Tardigrada</taxon>
        <taxon>Eutardigrada</taxon>
        <taxon>Parachela</taxon>
        <taxon>Hypsibioidea</taxon>
        <taxon>Ramazzottiidae</taxon>
        <taxon>Ramazzottius</taxon>
    </lineage>
</organism>
<evidence type="ECO:0000259" key="11">
    <source>
        <dbReference type="Pfam" id="PF16178"/>
    </source>
</evidence>
<feature type="transmembrane region" description="Helical" evidence="8">
    <location>
        <begin position="386"/>
        <end position="405"/>
    </location>
</feature>
<evidence type="ECO:0000256" key="1">
    <source>
        <dbReference type="ARBA" id="ARBA00004651"/>
    </source>
</evidence>
<dbReference type="PANTHER" id="PTHR12308:SF84">
    <property type="entry name" value="ANOCTAMIN"/>
    <property type="match status" value="1"/>
</dbReference>
<evidence type="ECO:0000256" key="3">
    <source>
        <dbReference type="ARBA" id="ARBA00022475"/>
    </source>
</evidence>
<comment type="subcellular location">
    <subcellularLocation>
        <location evidence="1">Cell membrane</location>
        <topology evidence="1">Multi-pass membrane protein</topology>
    </subcellularLocation>
    <subcellularLocation>
        <location evidence="8">Membrane</location>
        <topology evidence="8">Multi-pass membrane protein</topology>
    </subcellularLocation>
</comment>
<feature type="transmembrane region" description="Helical" evidence="8">
    <location>
        <begin position="307"/>
        <end position="334"/>
    </location>
</feature>
<dbReference type="PANTHER" id="PTHR12308">
    <property type="entry name" value="ANOCTAMIN"/>
    <property type="match status" value="1"/>
</dbReference>
<protein>
    <recommendedName>
        <fullName evidence="8">Anoctamin</fullName>
    </recommendedName>
</protein>
<evidence type="ECO:0000256" key="4">
    <source>
        <dbReference type="ARBA" id="ARBA00022692"/>
    </source>
</evidence>
<evidence type="ECO:0000256" key="5">
    <source>
        <dbReference type="ARBA" id="ARBA00022989"/>
    </source>
</evidence>
<comment type="caution">
    <text evidence="8">Lacks conserved residue(s) required for the propagation of feature annotation.</text>
</comment>
<name>A0A1D1UPS3_RAMVA</name>
<dbReference type="EMBL" id="BDGG01000001">
    <property type="protein sequence ID" value="GAU89267.1"/>
    <property type="molecule type" value="Genomic_DNA"/>
</dbReference>
<evidence type="ECO:0000313" key="13">
    <source>
        <dbReference type="Proteomes" id="UP000186922"/>
    </source>
</evidence>
<sequence>MELPDAMTPSAPEEVPENITPPPTEAKVDVLDDAETLFFKDGRRRVDFILVYQTGNRSIDRRRALRRANLEEHMREEGLQLEVETRPLPGHLLPGFDTLHDKLHGIPGMDRLHPHTPIPGLSDTPEIVNPCLCFVKIHATFDLLKKYADIMKIKMPLIKGNENLQEDELLHYFPNPFRVDRTVLPEMQEQFTSFFSKARIDQFHITDEDTFFSPAQRSQIIWECLSRIRYDDGNPSKFGIQRLLGNETYSAAYPLHDGPWEKPSSLEGKPANLRATLYDQWGRMRRWYKIQPIEYIRLYFGERVSFYFAWLEFYTAMLIPAALVGIACFVYGAATLWRDPPTWEICHHSEIGNTVMCPLCDRWCPFWRLKDACALSKATYLFDNPATIFFSTFMAFWAMLFLELWERRQSVLAWNFDTLDASEQYEPVRPELGFRAKDQRLNPVTNIMEPYVPRLKRYLHGLLSTSAILFMMFVVLAAVFGTIVYRMFVVVALYSTSSTRDTFASQYATYITAVTSAFLNLVVILVLEKVYYRLAKWLTEMECPRTQTQYENSLTWKYYIFEFVNCYSSLIYVAFFKGRVPAGNPGSKGWFNIPIDQCDQSGCIIELCIQLAVILLGKQIYSIVQEVFLPRMGTWWSRQNIIKFFSHMRRFYRWEKDLQLRPFPPLIMFKEYTRMILQFGFMTTFGVAFPLAPVFGLICNLCEIRFDAYKVLVVYRRPVPQVAKNIGAWLRILRHLAQFSVITNAFVISFTSEFVPKVVYMLAYSTDHTLYGYIQWSLSAYAVKDLPPSVAPIRPGGGFESSPPTECYYRDFRTGPNGDRDIQYRYNMAFWHVLAARLALVLVLEHFILILTRIVAYLVPDLPSWLQAKILRQNFLAREAFYESESKKINQEGSR</sequence>
<feature type="domain" description="Anoctamin dimerisation" evidence="11">
    <location>
        <begin position="132"/>
        <end position="293"/>
    </location>
</feature>
<evidence type="ECO:0000256" key="6">
    <source>
        <dbReference type="ARBA" id="ARBA00023136"/>
    </source>
</evidence>
<evidence type="ECO:0000256" key="8">
    <source>
        <dbReference type="RuleBase" id="RU280814"/>
    </source>
</evidence>
<proteinExistence type="inferred from homology"/>
<feature type="transmembrane region" description="Helical" evidence="8">
    <location>
        <begin position="462"/>
        <end position="495"/>
    </location>
</feature>
<dbReference type="InterPro" id="IPR007632">
    <property type="entry name" value="Anoctamin"/>
</dbReference>
<dbReference type="InterPro" id="IPR049452">
    <property type="entry name" value="Anoctamin_TM"/>
</dbReference>
<dbReference type="GO" id="GO:0005254">
    <property type="term" value="F:chloride channel activity"/>
    <property type="evidence" value="ECO:0007669"/>
    <property type="project" value="TreeGrafter"/>
</dbReference>
<keyword evidence="7" id="KW-0325">Glycoprotein</keyword>
<dbReference type="GO" id="GO:0046983">
    <property type="term" value="F:protein dimerization activity"/>
    <property type="evidence" value="ECO:0007669"/>
    <property type="project" value="InterPro"/>
</dbReference>
<evidence type="ECO:0000256" key="7">
    <source>
        <dbReference type="ARBA" id="ARBA00023180"/>
    </source>
</evidence>
<comment type="caution">
    <text evidence="12">The sequence shown here is derived from an EMBL/GenBank/DDBJ whole genome shotgun (WGS) entry which is preliminary data.</text>
</comment>
<feature type="region of interest" description="Disordered" evidence="9">
    <location>
        <begin position="1"/>
        <end position="25"/>
    </location>
</feature>
<dbReference type="Proteomes" id="UP000186922">
    <property type="component" value="Unassembled WGS sequence"/>
</dbReference>
<evidence type="ECO:0000256" key="9">
    <source>
        <dbReference type="SAM" id="MobiDB-lite"/>
    </source>
</evidence>
<keyword evidence="13" id="KW-1185">Reference proteome</keyword>
<evidence type="ECO:0000259" key="10">
    <source>
        <dbReference type="Pfam" id="PF04547"/>
    </source>
</evidence>
<feature type="transmembrane region" description="Helical" evidence="8">
    <location>
        <begin position="676"/>
        <end position="698"/>
    </location>
</feature>
<dbReference type="OrthoDB" id="296386at2759"/>
<feature type="transmembrane region" description="Helical" evidence="8">
    <location>
        <begin position="507"/>
        <end position="527"/>
    </location>
</feature>
<reference evidence="12 13" key="1">
    <citation type="journal article" date="2016" name="Nat. Commun.">
        <title>Extremotolerant tardigrade genome and improved radiotolerance of human cultured cells by tardigrade-unique protein.</title>
        <authorList>
            <person name="Hashimoto T."/>
            <person name="Horikawa D.D."/>
            <person name="Saito Y."/>
            <person name="Kuwahara H."/>
            <person name="Kozuka-Hata H."/>
            <person name="Shin-I T."/>
            <person name="Minakuchi Y."/>
            <person name="Ohishi K."/>
            <person name="Motoyama A."/>
            <person name="Aizu T."/>
            <person name="Enomoto A."/>
            <person name="Kondo K."/>
            <person name="Tanaka S."/>
            <person name="Hara Y."/>
            <person name="Koshikawa S."/>
            <person name="Sagara H."/>
            <person name="Miura T."/>
            <person name="Yokobori S."/>
            <person name="Miyagawa K."/>
            <person name="Suzuki Y."/>
            <person name="Kubo T."/>
            <person name="Oyama M."/>
            <person name="Kohara Y."/>
            <person name="Fujiyama A."/>
            <person name="Arakawa K."/>
            <person name="Katayama T."/>
            <person name="Toyoda A."/>
            <person name="Kunieda T."/>
        </authorList>
    </citation>
    <scope>NUCLEOTIDE SEQUENCE [LARGE SCALE GENOMIC DNA]</scope>
    <source>
        <strain evidence="12 13">YOKOZUNA-1</strain>
    </source>
</reference>
<dbReference type="Pfam" id="PF16178">
    <property type="entry name" value="Anoct_dimer"/>
    <property type="match status" value="2"/>
</dbReference>
<evidence type="ECO:0000256" key="2">
    <source>
        <dbReference type="ARBA" id="ARBA00009671"/>
    </source>
</evidence>